<evidence type="ECO:0000313" key="2">
    <source>
        <dbReference type="Proteomes" id="UP000824540"/>
    </source>
</evidence>
<accession>A0A8T2PB51</accession>
<reference evidence="1" key="1">
    <citation type="thesis" date="2021" institute="BYU ScholarsArchive" country="Provo, UT, USA">
        <title>Applications of and Algorithms for Genome Assembly and Genomic Analyses with an Emphasis on Marine Teleosts.</title>
        <authorList>
            <person name="Pickett B.D."/>
        </authorList>
    </citation>
    <scope>NUCLEOTIDE SEQUENCE</scope>
    <source>
        <strain evidence="1">HI-2016</strain>
    </source>
</reference>
<protein>
    <submittedName>
        <fullName evidence="1">Uncharacterized protein</fullName>
    </submittedName>
</protein>
<keyword evidence="2" id="KW-1185">Reference proteome</keyword>
<comment type="caution">
    <text evidence="1">The sequence shown here is derived from an EMBL/GenBank/DDBJ whole genome shotgun (WGS) entry which is preliminary data.</text>
</comment>
<gene>
    <name evidence="1" type="ORF">JZ751_027904</name>
</gene>
<proteinExistence type="predicted"/>
<dbReference type="AlphaFoldDB" id="A0A8T2PB51"/>
<sequence length="143" mass="16378">MKYVHKRAEEQLSSVTVYLKRLFPSALRSRRDNSQHLLFFRDHLGHRLDLESRDLLCLLGFQLDQVGHALLDVQVGRYLHGDQALEVQRYLSLLAFPEAQEVQGHPERQLARDYPFGASGANGSGWARSPILTWPTLEKEPNS</sequence>
<name>A0A8T2PB51_9TELE</name>
<evidence type="ECO:0000313" key="1">
    <source>
        <dbReference type="EMBL" id="KAG9349459.1"/>
    </source>
</evidence>
<organism evidence="1 2">
    <name type="scientific">Albula glossodonta</name>
    <name type="common">roundjaw bonefish</name>
    <dbReference type="NCBI Taxonomy" id="121402"/>
    <lineage>
        <taxon>Eukaryota</taxon>
        <taxon>Metazoa</taxon>
        <taxon>Chordata</taxon>
        <taxon>Craniata</taxon>
        <taxon>Vertebrata</taxon>
        <taxon>Euteleostomi</taxon>
        <taxon>Actinopterygii</taxon>
        <taxon>Neopterygii</taxon>
        <taxon>Teleostei</taxon>
        <taxon>Albuliformes</taxon>
        <taxon>Albulidae</taxon>
        <taxon>Albula</taxon>
    </lineage>
</organism>
<dbReference type="Proteomes" id="UP000824540">
    <property type="component" value="Unassembled WGS sequence"/>
</dbReference>
<dbReference type="EMBL" id="JAFBMS010000009">
    <property type="protein sequence ID" value="KAG9349459.1"/>
    <property type="molecule type" value="Genomic_DNA"/>
</dbReference>